<keyword evidence="2" id="KW-1185">Reference proteome</keyword>
<name>A0A2A7NQT2_9MYCO</name>
<comment type="caution">
    <text evidence="1">The sequence shown here is derived from an EMBL/GenBank/DDBJ whole genome shotgun (WGS) entry which is preliminary data.</text>
</comment>
<evidence type="ECO:0000313" key="1">
    <source>
        <dbReference type="EMBL" id="PEG52717.1"/>
    </source>
</evidence>
<dbReference type="Proteomes" id="UP000220340">
    <property type="component" value="Unassembled WGS sequence"/>
</dbReference>
<evidence type="ECO:0000313" key="2">
    <source>
        <dbReference type="Proteomes" id="UP000220340"/>
    </source>
</evidence>
<feature type="non-terminal residue" evidence="1">
    <location>
        <position position="80"/>
    </location>
</feature>
<reference evidence="1 2" key="1">
    <citation type="submission" date="2017-10" db="EMBL/GenBank/DDBJ databases">
        <title>The new phylogeny of genus Mycobacterium.</title>
        <authorList>
            <person name="Tortoli E."/>
            <person name="Trovato A."/>
            <person name="Cirillo D.M."/>
        </authorList>
    </citation>
    <scope>NUCLEOTIDE SEQUENCE [LARGE SCALE GENOMIC DNA]</scope>
    <source>
        <strain evidence="1 2">IP141170001</strain>
    </source>
</reference>
<accession>A0A2A7NQT2</accession>
<organism evidence="1 2">
    <name type="scientific">Mycolicibacterium diernhoferi</name>
    <dbReference type="NCBI Taxonomy" id="1801"/>
    <lineage>
        <taxon>Bacteria</taxon>
        <taxon>Bacillati</taxon>
        <taxon>Actinomycetota</taxon>
        <taxon>Actinomycetes</taxon>
        <taxon>Mycobacteriales</taxon>
        <taxon>Mycobacteriaceae</taxon>
        <taxon>Mycolicibacterium</taxon>
    </lineage>
</organism>
<dbReference type="AlphaFoldDB" id="A0A2A7NQT2"/>
<dbReference type="RefSeq" id="WP_133118243.1">
    <property type="nucleotide sequence ID" value="NZ_PDCR01000027.1"/>
</dbReference>
<dbReference type="EMBL" id="PDCR01000027">
    <property type="protein sequence ID" value="PEG52717.1"/>
    <property type="molecule type" value="Genomic_DNA"/>
</dbReference>
<sequence>MTHARQPRPEADLTAGLRGCCQRAEFDLLLTVVIEPRTGRHLGNFPQAFTHLALINAVVHVIRAEEEADSTGTFQPANAP</sequence>
<protein>
    <submittedName>
        <fullName evidence="1">Uncharacterized protein</fullName>
    </submittedName>
</protein>
<proteinExistence type="predicted"/>
<dbReference type="OrthoDB" id="3902805at2"/>
<gene>
    <name evidence="1" type="ORF">CRI78_19675</name>
</gene>